<dbReference type="AlphaFoldDB" id="A0A0A2V7Z4"/>
<name>A0A0A2V7Z4_BEABA</name>
<evidence type="ECO:0000313" key="1">
    <source>
        <dbReference type="EMBL" id="KGQ04006.1"/>
    </source>
</evidence>
<dbReference type="InterPro" id="IPR016181">
    <property type="entry name" value="Acyl_CoA_acyltransferase"/>
</dbReference>
<evidence type="ECO:0008006" key="3">
    <source>
        <dbReference type="Google" id="ProtNLM"/>
    </source>
</evidence>
<comment type="caution">
    <text evidence="1">The sequence shown here is derived from an EMBL/GenBank/DDBJ whole genome shotgun (WGS) entry which is preliminary data.</text>
</comment>
<dbReference type="SUPFAM" id="SSF55729">
    <property type="entry name" value="Acyl-CoA N-acyltransferases (Nat)"/>
    <property type="match status" value="1"/>
</dbReference>
<sequence>MAVGKPTREHVEHQIYVWAAMRHYVVETLPIGLPAVLRTDMPAGTWEYVGFEPTKEQFGAAAALALQDKQRFLTVIADDMAKYREMGTAHGFDILAEEALMTLGLTELPLPSDKKQSFVKELETTQAGIATRCRLKLTASEEQGSKPAAGGQVGIHKEMAVYDRIKTEEGMRRRGLGTLVMQTLTAEAYAKGAKTGWLIASPDGQKLYTQLGWKQVYWVLILGNKDIIKNP</sequence>
<dbReference type="EMBL" id="ANFO01001132">
    <property type="protein sequence ID" value="KGQ04006.1"/>
    <property type="molecule type" value="Genomic_DNA"/>
</dbReference>
<dbReference type="HOGENOM" id="CLU_083895_1_1_1"/>
<protein>
    <recommendedName>
        <fullName evidence="3">N-acetyltransferase domain-containing protein</fullName>
    </recommendedName>
</protein>
<proteinExistence type="predicted"/>
<dbReference type="Proteomes" id="UP000030106">
    <property type="component" value="Unassembled WGS sequence"/>
</dbReference>
<accession>A0A0A2V7Z4</accession>
<evidence type="ECO:0000313" key="2">
    <source>
        <dbReference type="Proteomes" id="UP000030106"/>
    </source>
</evidence>
<organism evidence="1 2">
    <name type="scientific">Beauveria bassiana D1-5</name>
    <dbReference type="NCBI Taxonomy" id="1245745"/>
    <lineage>
        <taxon>Eukaryota</taxon>
        <taxon>Fungi</taxon>
        <taxon>Dikarya</taxon>
        <taxon>Ascomycota</taxon>
        <taxon>Pezizomycotina</taxon>
        <taxon>Sordariomycetes</taxon>
        <taxon>Hypocreomycetidae</taxon>
        <taxon>Hypocreales</taxon>
        <taxon>Cordycipitaceae</taxon>
        <taxon>Beauveria</taxon>
    </lineage>
</organism>
<dbReference type="OrthoDB" id="5119783at2759"/>
<reference evidence="1 2" key="1">
    <citation type="submission" date="2012-10" db="EMBL/GenBank/DDBJ databases">
        <title>Genome sequencing and analysis of entomopathogenic fungi Beauveria bassiana D1-5.</title>
        <authorList>
            <person name="Li Q."/>
            <person name="Wang L."/>
            <person name="Zhang Z."/>
            <person name="Wang Q."/>
            <person name="Ren J."/>
            <person name="Wang M."/>
            <person name="Xu W."/>
            <person name="Wang J."/>
            <person name="Lu Y."/>
            <person name="Du Q."/>
            <person name="Sun Z."/>
        </authorList>
    </citation>
    <scope>NUCLEOTIDE SEQUENCE [LARGE SCALE GENOMIC DNA]</scope>
    <source>
        <strain evidence="1 2">D1-5</strain>
    </source>
</reference>
<gene>
    <name evidence="1" type="ORF">BBAD15_g10781</name>
</gene>
<dbReference type="Gene3D" id="3.40.630.30">
    <property type="match status" value="1"/>
</dbReference>